<reference evidence="1" key="1">
    <citation type="submission" date="2018-10" db="EMBL/GenBank/DDBJ databases">
        <title>Hidden diversity of soil giant viruses.</title>
        <authorList>
            <person name="Schulz F."/>
            <person name="Alteio L."/>
            <person name="Goudeau D."/>
            <person name="Ryan E.M."/>
            <person name="Malmstrom R.R."/>
            <person name="Blanchard J."/>
            <person name="Woyke T."/>
        </authorList>
    </citation>
    <scope>NUCLEOTIDE SEQUENCE</scope>
    <source>
        <strain evidence="1">GAV1</strain>
    </source>
</reference>
<proteinExistence type="predicted"/>
<organism evidence="1">
    <name type="scientific">Gaeavirus sp</name>
    <dbReference type="NCBI Taxonomy" id="2487767"/>
    <lineage>
        <taxon>Viruses</taxon>
        <taxon>Varidnaviria</taxon>
        <taxon>Bamfordvirae</taxon>
        <taxon>Nucleocytoviricota</taxon>
        <taxon>Megaviricetes</taxon>
        <taxon>Imitervirales</taxon>
        <taxon>Mimiviridae</taxon>
        <taxon>Klosneuvirinae</taxon>
    </lineage>
</organism>
<dbReference type="PANTHER" id="PTHR40036">
    <property type="entry name" value="MACROCIN O-METHYLTRANSFERASE"/>
    <property type="match status" value="1"/>
</dbReference>
<sequence>MDGITDIYNNNSKNIPTDDNYKSFNDFIFSNDTKIIGKLLHRFEYFLKIKDLPGDIVELGVFKGSGMATFSKFVDVYCPNSNKKIIGFDIFDTDASEEILDKDGDFDKTQMKKVYSRTITSELTLQSVKSRLDNMNIHEKYILVKGDVEETLPKFLIENPGFRISLLYIDVDIERPTYNGLKYLWDRILPGGIILFDEFEYHKFTESNGVDKFLKEHNIPFDLKSTNWMAPTAYLIKK</sequence>
<accession>A0A3G5A171</accession>
<protein>
    <submittedName>
        <fullName evidence="1">Uncharacterized protein</fullName>
    </submittedName>
</protein>
<evidence type="ECO:0000313" key="1">
    <source>
        <dbReference type="EMBL" id="AYV80244.1"/>
    </source>
</evidence>
<gene>
    <name evidence="1" type="ORF">Gaeavirus20_9</name>
</gene>
<dbReference type="InterPro" id="IPR029063">
    <property type="entry name" value="SAM-dependent_MTases_sf"/>
</dbReference>
<dbReference type="Gene3D" id="3.40.50.150">
    <property type="entry name" value="Vaccinia Virus protein VP39"/>
    <property type="match status" value="1"/>
</dbReference>
<dbReference type="Pfam" id="PF05711">
    <property type="entry name" value="TylF"/>
    <property type="match status" value="1"/>
</dbReference>
<dbReference type="PANTHER" id="PTHR40036:SF1">
    <property type="entry name" value="MACROCIN O-METHYLTRANSFERASE"/>
    <property type="match status" value="1"/>
</dbReference>
<dbReference type="EMBL" id="MK072218">
    <property type="protein sequence ID" value="AYV80244.1"/>
    <property type="molecule type" value="Genomic_DNA"/>
</dbReference>
<dbReference type="InterPro" id="IPR008884">
    <property type="entry name" value="TylF_MeTrfase"/>
</dbReference>
<name>A0A3G5A171_9VIRU</name>
<dbReference type="SUPFAM" id="SSF53335">
    <property type="entry name" value="S-adenosyl-L-methionine-dependent methyltransferases"/>
    <property type="match status" value="1"/>
</dbReference>